<gene>
    <name evidence="1" type="ORF">MPC4_400020</name>
</gene>
<evidence type="ECO:0000313" key="2">
    <source>
        <dbReference type="Proteomes" id="UP000485880"/>
    </source>
</evidence>
<protein>
    <submittedName>
        <fullName evidence="1">Uncharacterized protein</fullName>
    </submittedName>
</protein>
<comment type="caution">
    <text evidence="1">The sequence shown here is derived from an EMBL/GenBank/DDBJ whole genome shotgun (WGS) entry which is preliminary data.</text>
</comment>
<evidence type="ECO:0000313" key="1">
    <source>
        <dbReference type="EMBL" id="VTZ51619.1"/>
    </source>
</evidence>
<dbReference type="AlphaFoldDB" id="A0A8B6MBH7"/>
<accession>A0A8B6MBH7</accession>
<reference evidence="1 2" key="1">
    <citation type="submission" date="2019-05" db="EMBL/GenBank/DDBJ databases">
        <authorList>
            <person name="Farhan Ul Haque M."/>
        </authorList>
    </citation>
    <scope>NUCLEOTIDE SEQUENCE [LARGE SCALE GENOMIC DNA]</scope>
    <source>
        <strain evidence="1">2</strain>
    </source>
</reference>
<keyword evidence="2" id="KW-1185">Reference proteome</keyword>
<sequence length="46" mass="5146">MCKILLQTGLNPRAMLGSLRQPFNLRVDELIRFKPCPPAFIFGGVS</sequence>
<dbReference type="EMBL" id="CABFMQ020000099">
    <property type="protein sequence ID" value="VTZ51619.1"/>
    <property type="molecule type" value="Genomic_DNA"/>
</dbReference>
<dbReference type="Proteomes" id="UP000485880">
    <property type="component" value="Unassembled WGS sequence"/>
</dbReference>
<organism evidence="1 2">
    <name type="scientific">Methylocella tundrae</name>
    <dbReference type="NCBI Taxonomy" id="227605"/>
    <lineage>
        <taxon>Bacteria</taxon>
        <taxon>Pseudomonadati</taxon>
        <taxon>Pseudomonadota</taxon>
        <taxon>Alphaproteobacteria</taxon>
        <taxon>Hyphomicrobiales</taxon>
        <taxon>Beijerinckiaceae</taxon>
        <taxon>Methylocella</taxon>
    </lineage>
</organism>
<name>A0A8B6MBH7_METTU</name>
<proteinExistence type="predicted"/>